<gene>
    <name evidence="1" type="ORF">LX74_03383</name>
</gene>
<evidence type="ECO:0008006" key="3">
    <source>
        <dbReference type="Google" id="ProtNLM"/>
    </source>
</evidence>
<sequence>MMKKLLLFTLLGSLFFAQQKEDIVYNEYPTGTDFYDGGVVKFYKDIHDVIVKEKIESCKNKKELYKVNFIVYPDGKIKFVKDIDPLKTEQNKCAFELSRKTFKFLNKWNSAVVSGEKVAAMASAYIYPDDLFSNYSEGYDILYYFTPPVFAEGGNSFRNQFAKNLNFRGVRFNQFIVNVAIHFDVDEMGKMTNFRMKPGSGDEEVDEMFMKSIKWIKGKWIPATIHGINVEATYKFPIVLNEN</sequence>
<dbReference type="EMBL" id="VNHK01000013">
    <property type="protein sequence ID" value="TYO88410.1"/>
    <property type="molecule type" value="Genomic_DNA"/>
</dbReference>
<evidence type="ECO:0000313" key="1">
    <source>
        <dbReference type="EMBL" id="TYO88410.1"/>
    </source>
</evidence>
<protein>
    <recommendedName>
        <fullName evidence="3">TonB C-terminal domain-containing protein</fullName>
    </recommendedName>
</protein>
<dbReference type="Gene3D" id="3.30.1150.10">
    <property type="match status" value="1"/>
</dbReference>
<evidence type="ECO:0000313" key="2">
    <source>
        <dbReference type="Proteomes" id="UP000324513"/>
    </source>
</evidence>
<organism evidence="1 2">
    <name type="scientific">Elizabethkingia miricola</name>
    <name type="common">Chryseobacterium miricola</name>
    <dbReference type="NCBI Taxonomy" id="172045"/>
    <lineage>
        <taxon>Bacteria</taxon>
        <taxon>Pseudomonadati</taxon>
        <taxon>Bacteroidota</taxon>
        <taxon>Flavobacteriia</taxon>
        <taxon>Flavobacteriales</taxon>
        <taxon>Weeksellaceae</taxon>
        <taxon>Elizabethkingia</taxon>
    </lineage>
</organism>
<comment type="caution">
    <text evidence="1">The sequence shown here is derived from an EMBL/GenBank/DDBJ whole genome shotgun (WGS) entry which is preliminary data.</text>
</comment>
<keyword evidence="2" id="KW-1185">Reference proteome</keyword>
<reference evidence="1 2" key="1">
    <citation type="submission" date="2019-07" db="EMBL/GenBank/DDBJ databases">
        <title>Genomic Encyclopedia of Archaeal and Bacterial Type Strains, Phase II (KMG-II): from individual species to whole genera.</title>
        <authorList>
            <person name="Goeker M."/>
        </authorList>
    </citation>
    <scope>NUCLEOTIDE SEQUENCE [LARGE SCALE GENOMIC DNA]</scope>
    <source>
        <strain evidence="1 2">DSM 14571</strain>
    </source>
</reference>
<dbReference type="Proteomes" id="UP000324513">
    <property type="component" value="Unassembled WGS sequence"/>
</dbReference>
<proteinExistence type="predicted"/>
<dbReference type="RefSeq" id="WP_081278502.1">
    <property type="nucleotide sequence ID" value="NZ_CP123596.1"/>
</dbReference>
<accession>A0ABY3NDI7</accession>
<name>A0ABY3NDI7_ELIMR</name>
<dbReference type="SUPFAM" id="SSF74653">
    <property type="entry name" value="TolA/TonB C-terminal domain"/>
    <property type="match status" value="1"/>
</dbReference>